<organism evidence="1 2">
    <name type="scientific">Rhodoblastus sphagnicola</name>
    <dbReference type="NCBI Taxonomy" id="333368"/>
    <lineage>
        <taxon>Bacteria</taxon>
        <taxon>Pseudomonadati</taxon>
        <taxon>Pseudomonadota</taxon>
        <taxon>Alphaproteobacteria</taxon>
        <taxon>Hyphomicrobiales</taxon>
        <taxon>Rhodoblastaceae</taxon>
        <taxon>Rhodoblastus</taxon>
    </lineage>
</organism>
<dbReference type="EMBL" id="NHSJ01000112">
    <property type="protein sequence ID" value="PPQ28239.1"/>
    <property type="molecule type" value="Genomic_DNA"/>
</dbReference>
<sequence length="78" mass="8952">MNKFSVSCSHRDERWQLKNAPFRENCETNYRLHFDRFDGWSASAPNFGCGKSFPTPERAIHALLFENGASFIIITPEG</sequence>
<reference evidence="1 2" key="1">
    <citation type="journal article" date="2018" name="Arch. Microbiol.">
        <title>New insights into the metabolic potential of the phototrophic purple bacterium Rhodopila globiformis DSM 161(T) from its draft genome sequence and evidence for a vanadium-dependent nitrogenase.</title>
        <authorList>
            <person name="Imhoff J.F."/>
            <person name="Rahn T."/>
            <person name="Kunzel S."/>
            <person name="Neulinger S.C."/>
        </authorList>
    </citation>
    <scope>NUCLEOTIDE SEQUENCE [LARGE SCALE GENOMIC DNA]</scope>
    <source>
        <strain evidence="1 2">DSM 16996</strain>
    </source>
</reference>
<dbReference type="AlphaFoldDB" id="A0A2S6N0W7"/>
<protein>
    <submittedName>
        <fullName evidence="1">Uncharacterized protein</fullName>
    </submittedName>
</protein>
<comment type="caution">
    <text evidence="1">The sequence shown here is derived from an EMBL/GenBank/DDBJ whole genome shotgun (WGS) entry which is preliminary data.</text>
</comment>
<evidence type="ECO:0000313" key="2">
    <source>
        <dbReference type="Proteomes" id="UP000239089"/>
    </source>
</evidence>
<proteinExistence type="predicted"/>
<accession>A0A2S6N0W7</accession>
<keyword evidence="2" id="KW-1185">Reference proteome</keyword>
<evidence type="ECO:0000313" key="1">
    <source>
        <dbReference type="EMBL" id="PPQ28239.1"/>
    </source>
</evidence>
<dbReference type="Proteomes" id="UP000239089">
    <property type="component" value="Unassembled WGS sequence"/>
</dbReference>
<gene>
    <name evidence="1" type="ORF">CCR94_18240</name>
</gene>
<name>A0A2S6N0W7_9HYPH</name>